<name>I4C5S4_DESTA</name>
<gene>
    <name evidence="1" type="ordered locus">Desti_2224</name>
</gene>
<reference evidence="2" key="1">
    <citation type="submission" date="2012-06" db="EMBL/GenBank/DDBJ databases">
        <title>Complete sequence of chromosome of Desulfomonile tiedjei DSM 6799.</title>
        <authorList>
            <person name="Lucas S."/>
            <person name="Copeland A."/>
            <person name="Lapidus A."/>
            <person name="Glavina del Rio T."/>
            <person name="Dalin E."/>
            <person name="Tice H."/>
            <person name="Bruce D."/>
            <person name="Goodwin L."/>
            <person name="Pitluck S."/>
            <person name="Peters L."/>
            <person name="Ovchinnikova G."/>
            <person name="Zeytun A."/>
            <person name="Lu M."/>
            <person name="Kyrpides N."/>
            <person name="Mavromatis K."/>
            <person name="Ivanova N."/>
            <person name="Brettin T."/>
            <person name="Detter J.C."/>
            <person name="Han C."/>
            <person name="Larimer F."/>
            <person name="Land M."/>
            <person name="Hauser L."/>
            <person name="Markowitz V."/>
            <person name="Cheng J.-F."/>
            <person name="Hugenholtz P."/>
            <person name="Woyke T."/>
            <person name="Wu D."/>
            <person name="Spring S."/>
            <person name="Schroeder M."/>
            <person name="Brambilla E."/>
            <person name="Klenk H.-P."/>
            <person name="Eisen J.A."/>
        </authorList>
    </citation>
    <scope>NUCLEOTIDE SEQUENCE [LARGE SCALE GENOMIC DNA]</scope>
    <source>
        <strain evidence="2">ATCC 49306 / DSM 6799 / DCB-1</strain>
    </source>
</reference>
<dbReference type="Proteomes" id="UP000006055">
    <property type="component" value="Chromosome"/>
</dbReference>
<evidence type="ECO:0000313" key="1">
    <source>
        <dbReference type="EMBL" id="AFM24915.1"/>
    </source>
</evidence>
<keyword evidence="2" id="KW-1185">Reference proteome</keyword>
<accession>I4C5S4</accession>
<dbReference type="HOGENOM" id="CLU_3152107_0_0_7"/>
<protein>
    <submittedName>
        <fullName evidence="1">Uncharacterized protein</fullName>
    </submittedName>
</protein>
<sequence length="48" mass="5373">MNYRTVTALGSTKRLIRDRGRLEVSFAPDDAKPSNHCAQDTTAFAIYN</sequence>
<evidence type="ECO:0000313" key="2">
    <source>
        <dbReference type="Proteomes" id="UP000006055"/>
    </source>
</evidence>
<organism evidence="1 2">
    <name type="scientific">Desulfomonile tiedjei (strain ATCC 49306 / DSM 6799 / DCB-1)</name>
    <dbReference type="NCBI Taxonomy" id="706587"/>
    <lineage>
        <taxon>Bacteria</taxon>
        <taxon>Pseudomonadati</taxon>
        <taxon>Thermodesulfobacteriota</taxon>
        <taxon>Desulfomonilia</taxon>
        <taxon>Desulfomonilales</taxon>
        <taxon>Desulfomonilaceae</taxon>
        <taxon>Desulfomonile</taxon>
    </lineage>
</organism>
<dbReference type="STRING" id="706587.Desti_2224"/>
<dbReference type="KEGG" id="dti:Desti_2224"/>
<proteinExistence type="predicted"/>
<dbReference type="EMBL" id="CP003360">
    <property type="protein sequence ID" value="AFM24915.1"/>
    <property type="molecule type" value="Genomic_DNA"/>
</dbReference>
<dbReference type="AlphaFoldDB" id="I4C5S4"/>